<evidence type="ECO:0000256" key="1">
    <source>
        <dbReference type="ARBA" id="ARBA00023015"/>
    </source>
</evidence>
<keyword evidence="3" id="KW-0804">Transcription</keyword>
<dbReference type="InterPro" id="IPR036388">
    <property type="entry name" value="WH-like_DNA-bd_sf"/>
</dbReference>
<dbReference type="SUPFAM" id="SSF46785">
    <property type="entry name" value="Winged helix' DNA-binding domain"/>
    <property type="match status" value="1"/>
</dbReference>
<dbReference type="Gene3D" id="3.40.1410.10">
    <property type="entry name" value="Chorismate lyase-like"/>
    <property type="match status" value="1"/>
</dbReference>
<dbReference type="SUPFAM" id="SSF64288">
    <property type="entry name" value="Chorismate lyase-like"/>
    <property type="match status" value="1"/>
</dbReference>
<dbReference type="SMART" id="SM00866">
    <property type="entry name" value="UTRA"/>
    <property type="match status" value="1"/>
</dbReference>
<dbReference type="Pfam" id="PF00392">
    <property type="entry name" value="GntR"/>
    <property type="match status" value="1"/>
</dbReference>
<dbReference type="SMART" id="SM00345">
    <property type="entry name" value="HTH_GNTR"/>
    <property type="match status" value="1"/>
</dbReference>
<dbReference type="InterPro" id="IPR000524">
    <property type="entry name" value="Tscrpt_reg_HTH_GntR"/>
</dbReference>
<dbReference type="InterPro" id="IPR036390">
    <property type="entry name" value="WH_DNA-bd_sf"/>
</dbReference>
<evidence type="ECO:0000313" key="6">
    <source>
        <dbReference type="Proteomes" id="UP001244295"/>
    </source>
</evidence>
<dbReference type="PANTHER" id="PTHR44846">
    <property type="entry name" value="MANNOSYL-D-GLYCERATE TRANSPORT/METABOLISM SYSTEM REPRESSOR MNGR-RELATED"/>
    <property type="match status" value="1"/>
</dbReference>
<name>A0AAW8DV02_9BURK</name>
<dbReference type="GO" id="GO:0003677">
    <property type="term" value="F:DNA binding"/>
    <property type="evidence" value="ECO:0007669"/>
    <property type="project" value="UniProtKB-KW"/>
</dbReference>
<dbReference type="AlphaFoldDB" id="A0AAW8DV02"/>
<accession>A0AAW8DV02</accession>
<keyword evidence="2 5" id="KW-0238">DNA-binding</keyword>
<dbReference type="PANTHER" id="PTHR44846:SF1">
    <property type="entry name" value="MANNOSYL-D-GLYCERATE TRANSPORT_METABOLISM SYSTEM REPRESSOR MNGR-RELATED"/>
    <property type="match status" value="1"/>
</dbReference>
<gene>
    <name evidence="5" type="ORF">J2W25_002018</name>
</gene>
<reference evidence="5" key="1">
    <citation type="submission" date="2023-07" db="EMBL/GenBank/DDBJ databases">
        <title>Sorghum-associated microbial communities from plants grown in Nebraska, USA.</title>
        <authorList>
            <person name="Schachtman D."/>
        </authorList>
    </citation>
    <scope>NUCLEOTIDE SEQUENCE</scope>
    <source>
        <strain evidence="5">DS2795</strain>
    </source>
</reference>
<dbReference type="GO" id="GO:0045892">
    <property type="term" value="P:negative regulation of DNA-templated transcription"/>
    <property type="evidence" value="ECO:0007669"/>
    <property type="project" value="TreeGrafter"/>
</dbReference>
<dbReference type="Pfam" id="PF07702">
    <property type="entry name" value="UTRA"/>
    <property type="match status" value="1"/>
</dbReference>
<evidence type="ECO:0000259" key="4">
    <source>
        <dbReference type="PROSITE" id="PS50949"/>
    </source>
</evidence>
<dbReference type="InterPro" id="IPR050679">
    <property type="entry name" value="Bact_HTH_transcr_reg"/>
</dbReference>
<keyword evidence="1" id="KW-0805">Transcription regulation</keyword>
<organism evidence="5 6">
    <name type="scientific">Variovorax boronicumulans</name>
    <dbReference type="NCBI Taxonomy" id="436515"/>
    <lineage>
        <taxon>Bacteria</taxon>
        <taxon>Pseudomonadati</taxon>
        <taxon>Pseudomonadota</taxon>
        <taxon>Betaproteobacteria</taxon>
        <taxon>Burkholderiales</taxon>
        <taxon>Comamonadaceae</taxon>
        <taxon>Variovorax</taxon>
    </lineage>
</organism>
<dbReference type="PRINTS" id="PR00035">
    <property type="entry name" value="HTHGNTR"/>
</dbReference>
<proteinExistence type="predicted"/>
<evidence type="ECO:0000256" key="2">
    <source>
        <dbReference type="ARBA" id="ARBA00023125"/>
    </source>
</evidence>
<evidence type="ECO:0000313" key="5">
    <source>
        <dbReference type="EMBL" id="MDP9922997.1"/>
    </source>
</evidence>
<dbReference type="InterPro" id="IPR011663">
    <property type="entry name" value="UTRA"/>
</dbReference>
<dbReference type="CDD" id="cd07377">
    <property type="entry name" value="WHTH_GntR"/>
    <property type="match status" value="1"/>
</dbReference>
<feature type="domain" description="HTH gntR-type" evidence="4">
    <location>
        <begin position="11"/>
        <end position="79"/>
    </location>
</feature>
<dbReference type="RefSeq" id="WP_307636544.1">
    <property type="nucleotide sequence ID" value="NZ_JAUSRR010000003.1"/>
</dbReference>
<evidence type="ECO:0000256" key="3">
    <source>
        <dbReference type="ARBA" id="ARBA00023163"/>
    </source>
</evidence>
<dbReference type="Proteomes" id="UP001244295">
    <property type="component" value="Unassembled WGS sequence"/>
</dbReference>
<comment type="caution">
    <text evidence="5">The sequence shown here is derived from an EMBL/GenBank/DDBJ whole genome shotgun (WGS) entry which is preliminary data.</text>
</comment>
<protein>
    <submittedName>
        <fullName evidence="5">DNA-binding GntR family transcriptional regulator</fullName>
    </submittedName>
</protein>
<dbReference type="GO" id="GO:0003700">
    <property type="term" value="F:DNA-binding transcription factor activity"/>
    <property type="evidence" value="ECO:0007669"/>
    <property type="project" value="InterPro"/>
</dbReference>
<dbReference type="EMBL" id="JAUSRR010000003">
    <property type="protein sequence ID" value="MDP9922997.1"/>
    <property type="molecule type" value="Genomic_DNA"/>
</dbReference>
<dbReference type="Gene3D" id="1.10.10.10">
    <property type="entry name" value="Winged helix-like DNA-binding domain superfamily/Winged helix DNA-binding domain"/>
    <property type="match status" value="1"/>
</dbReference>
<dbReference type="InterPro" id="IPR028978">
    <property type="entry name" value="Chorismate_lyase_/UTRA_dom_sf"/>
</dbReference>
<dbReference type="PROSITE" id="PS50949">
    <property type="entry name" value="HTH_GNTR"/>
    <property type="match status" value="1"/>
</dbReference>
<sequence length="249" mass="26889">MEKNIKQGASEPLYRKVSLILLDQIKKGKLPLGSVIPKEIDLAKQLGVSRVTLRQALEILEKGGVVQRVRKVGTKIIAQSMASTYVQQMDGLDSILRLAGQTAMRVHRIRTLPGEPDEGLQGVASATGFWLAIEGARHLQGHSGLSTWTTVYVDNKYAGIAPFLDQEVDSVFALVERVYGLAVHSIRHRIGACALGEEAAATLGLAVGTPGLEVQAWLYASDGTLIEYVRSVHNPALISIELKSTRGTA</sequence>